<dbReference type="InterPro" id="IPR051804">
    <property type="entry name" value="Carb_Metab_Reg_Kinase/Isom"/>
</dbReference>
<dbReference type="GO" id="GO:0004476">
    <property type="term" value="F:mannose-6-phosphate isomerase activity"/>
    <property type="evidence" value="ECO:0007669"/>
    <property type="project" value="UniProtKB-EC"/>
</dbReference>
<dbReference type="Gene3D" id="2.60.120.10">
    <property type="entry name" value="Jelly Rolls"/>
    <property type="match status" value="2"/>
</dbReference>
<proteinExistence type="predicted"/>
<protein>
    <submittedName>
        <fullName evidence="4">Mannose-6-phosphate isomerase ManA</fullName>
        <ecNumber evidence="4">5.3.1.8</ecNumber>
    </submittedName>
</protein>
<keyword evidence="2" id="KW-0862">Zinc</keyword>
<feature type="domain" description="Mannose-6-phosphate isomerase cupin" evidence="3">
    <location>
        <begin position="164"/>
        <end position="236"/>
    </location>
</feature>
<dbReference type="InterPro" id="IPR011051">
    <property type="entry name" value="RmlC_Cupin_sf"/>
</dbReference>
<organism evidence="4">
    <name type="scientific">bioreactor metagenome</name>
    <dbReference type="NCBI Taxonomy" id="1076179"/>
    <lineage>
        <taxon>unclassified sequences</taxon>
        <taxon>metagenomes</taxon>
        <taxon>ecological metagenomes</taxon>
    </lineage>
</organism>
<dbReference type="CDD" id="cd07010">
    <property type="entry name" value="cupin_PMI_type_I_N_bac"/>
    <property type="match status" value="1"/>
</dbReference>
<gene>
    <name evidence="4" type="primary">manA_15</name>
    <name evidence="4" type="ORF">SDC9_153777</name>
</gene>
<dbReference type="SUPFAM" id="SSF51182">
    <property type="entry name" value="RmlC-like cupins"/>
    <property type="match status" value="1"/>
</dbReference>
<keyword evidence="4" id="KW-0413">Isomerase</keyword>
<dbReference type="InterPro" id="IPR049071">
    <property type="entry name" value="MPI_cupin_dom"/>
</dbReference>
<dbReference type="Pfam" id="PF21621">
    <property type="entry name" value="MPI_cupin_dom"/>
    <property type="match status" value="1"/>
</dbReference>
<dbReference type="GO" id="GO:0046872">
    <property type="term" value="F:metal ion binding"/>
    <property type="evidence" value="ECO:0007669"/>
    <property type="project" value="UniProtKB-KW"/>
</dbReference>
<dbReference type="EC" id="5.3.1.8" evidence="4"/>
<evidence type="ECO:0000259" key="3">
    <source>
        <dbReference type="Pfam" id="PF21621"/>
    </source>
</evidence>
<evidence type="ECO:0000313" key="4">
    <source>
        <dbReference type="EMBL" id="MPN06521.1"/>
    </source>
</evidence>
<evidence type="ECO:0000256" key="1">
    <source>
        <dbReference type="ARBA" id="ARBA00022723"/>
    </source>
</evidence>
<evidence type="ECO:0000256" key="2">
    <source>
        <dbReference type="ARBA" id="ARBA00022833"/>
    </source>
</evidence>
<sequence length="237" mass="26784">MIKLIDAAQALSIQVHPDNDYARKYEHDNGKTEMWVVLQCQPDAKLYYGLKRTSTKAELQASLRNDKITELLNNVPVKPGDVFFIEPGTIHAIGAGIVICEIQQSSNVTYRLYDFQRRDAQGQLRQLHLEQALAVCRLEASQIDTRPQAVITNDENNRREILRQCAYFTVSRYQFSNAAKILLTAASFTCLVMSDGQASFLYNHEVYTMLQGDTYFLPAQDLELTITGKGTIITVTI</sequence>
<reference evidence="4" key="1">
    <citation type="submission" date="2019-08" db="EMBL/GenBank/DDBJ databases">
        <authorList>
            <person name="Kucharzyk K."/>
            <person name="Murdoch R.W."/>
            <person name="Higgins S."/>
            <person name="Loffler F."/>
        </authorList>
    </citation>
    <scope>NUCLEOTIDE SEQUENCE</scope>
</reference>
<dbReference type="PANTHER" id="PTHR42742">
    <property type="entry name" value="TRANSCRIPTIONAL REPRESSOR MPRA"/>
    <property type="match status" value="1"/>
</dbReference>
<keyword evidence="1" id="KW-0479">Metal-binding</keyword>
<dbReference type="PANTHER" id="PTHR42742:SF3">
    <property type="entry name" value="FRUCTOKINASE"/>
    <property type="match status" value="1"/>
</dbReference>
<dbReference type="AlphaFoldDB" id="A0A645EWW9"/>
<comment type="caution">
    <text evidence="4">The sequence shown here is derived from an EMBL/GenBank/DDBJ whole genome shotgun (WGS) entry which is preliminary data.</text>
</comment>
<dbReference type="InterPro" id="IPR014710">
    <property type="entry name" value="RmlC-like_jellyroll"/>
</dbReference>
<accession>A0A645EWW9</accession>
<name>A0A645EWW9_9ZZZZ</name>
<dbReference type="EMBL" id="VSSQ01052431">
    <property type="protein sequence ID" value="MPN06521.1"/>
    <property type="molecule type" value="Genomic_DNA"/>
</dbReference>